<reference evidence="4 5" key="1">
    <citation type="submission" date="2012-01" db="EMBL/GenBank/DDBJ databases">
        <title>The Genome Sequence of Odoribacter laneus YIT 12061.</title>
        <authorList>
            <consortium name="The Broad Institute Genome Sequencing Platform"/>
            <person name="Earl A."/>
            <person name="Ward D."/>
            <person name="Feldgarden M."/>
            <person name="Gevers D."/>
            <person name="Morotomi M."/>
            <person name="Young S.K."/>
            <person name="Zeng Q."/>
            <person name="Gargeya S."/>
            <person name="Fitzgerald M."/>
            <person name="Haas B."/>
            <person name="Abouelleil A."/>
            <person name="Alvarado L."/>
            <person name="Arachchi H.M."/>
            <person name="Berlin A."/>
            <person name="Chapman S.B."/>
            <person name="Gearin G."/>
            <person name="Goldberg J."/>
            <person name="Griggs A."/>
            <person name="Gujja S."/>
            <person name="Hansen M."/>
            <person name="Heiman D."/>
            <person name="Howarth C."/>
            <person name="Larimer J."/>
            <person name="Lui A."/>
            <person name="MacDonald P.J.P."/>
            <person name="McCowen C."/>
            <person name="Montmayeur A."/>
            <person name="Murphy C."/>
            <person name="Neiman D."/>
            <person name="Pearson M."/>
            <person name="Priest M."/>
            <person name="Roberts A."/>
            <person name="Saif S."/>
            <person name="Shea T."/>
            <person name="Sisk P."/>
            <person name="Stolte C."/>
            <person name="Sykes S."/>
            <person name="Wortman J."/>
            <person name="Nusbaum C."/>
            <person name="Birren B."/>
        </authorList>
    </citation>
    <scope>NUCLEOTIDE SEQUENCE [LARGE SCALE GENOMIC DNA]</scope>
    <source>
        <strain evidence="4 5">YIT 12061</strain>
    </source>
</reference>
<dbReference type="EMBL" id="ADMC01000014">
    <property type="protein sequence ID" value="EHP49276.1"/>
    <property type="molecule type" value="Genomic_DNA"/>
</dbReference>
<evidence type="ECO:0000256" key="2">
    <source>
        <dbReference type="ARBA" id="ARBA00022801"/>
    </source>
</evidence>
<dbReference type="InterPro" id="IPR006683">
    <property type="entry name" value="Thioestr_dom"/>
</dbReference>
<dbReference type="GO" id="GO:0005829">
    <property type="term" value="C:cytosol"/>
    <property type="evidence" value="ECO:0007669"/>
    <property type="project" value="TreeGrafter"/>
</dbReference>
<proteinExistence type="inferred from homology"/>
<name>H1DEV8_9BACT</name>
<dbReference type="PATRIC" id="fig|742817.3.peg.846"/>
<organism evidence="4 5">
    <name type="scientific">Odoribacter laneus YIT 12061</name>
    <dbReference type="NCBI Taxonomy" id="742817"/>
    <lineage>
        <taxon>Bacteria</taxon>
        <taxon>Pseudomonadati</taxon>
        <taxon>Bacteroidota</taxon>
        <taxon>Bacteroidia</taxon>
        <taxon>Bacteroidales</taxon>
        <taxon>Odoribacteraceae</taxon>
        <taxon>Odoribacter</taxon>
    </lineage>
</organism>
<keyword evidence="5" id="KW-1185">Reference proteome</keyword>
<dbReference type="GO" id="GO:0061522">
    <property type="term" value="F:1,4-dihydroxy-2-naphthoyl-CoA thioesterase activity"/>
    <property type="evidence" value="ECO:0007669"/>
    <property type="project" value="TreeGrafter"/>
</dbReference>
<sequence>MEEYLQQLSESCRHTLVEWLGMEFTAIGEGWLEVRMPVDHRTCRPDGALHGGANMALAETVSGALSSISVPRELRYQVYGIEINGNHIKRASGRYVTGKAFFLHKGRRTHVVQVEIRDEDNTLITVNRVTNMVVEG</sequence>
<dbReference type="Gene3D" id="3.10.129.10">
    <property type="entry name" value="Hotdog Thioesterase"/>
    <property type="match status" value="1"/>
</dbReference>
<dbReference type="AlphaFoldDB" id="H1DEV8"/>
<keyword evidence="2" id="KW-0378">Hydrolase</keyword>
<comment type="caution">
    <text evidence="4">The sequence shown here is derived from an EMBL/GenBank/DDBJ whole genome shotgun (WGS) entry which is preliminary data.</text>
</comment>
<dbReference type="eggNOG" id="COG2050">
    <property type="taxonomic scope" value="Bacteria"/>
</dbReference>
<evidence type="ECO:0000259" key="3">
    <source>
        <dbReference type="Pfam" id="PF03061"/>
    </source>
</evidence>
<dbReference type="GeneID" id="98068402"/>
<gene>
    <name evidence="4" type="ORF">HMPREF9449_00794</name>
</gene>
<feature type="domain" description="Thioesterase" evidence="3">
    <location>
        <begin position="47"/>
        <end position="124"/>
    </location>
</feature>
<dbReference type="Pfam" id="PF03061">
    <property type="entry name" value="4HBT"/>
    <property type="match status" value="1"/>
</dbReference>
<dbReference type="STRING" id="742817.HMPREF9449_00794"/>
<dbReference type="InterPro" id="IPR003736">
    <property type="entry name" value="PAAI_dom"/>
</dbReference>
<dbReference type="NCBIfam" id="TIGR00369">
    <property type="entry name" value="unchar_dom_1"/>
    <property type="match status" value="1"/>
</dbReference>
<dbReference type="CDD" id="cd03443">
    <property type="entry name" value="PaaI_thioesterase"/>
    <property type="match status" value="1"/>
</dbReference>
<accession>H1DEV8</accession>
<dbReference type="Proteomes" id="UP000004892">
    <property type="component" value="Unassembled WGS sequence"/>
</dbReference>
<evidence type="ECO:0000313" key="5">
    <source>
        <dbReference type="Proteomes" id="UP000004892"/>
    </source>
</evidence>
<comment type="similarity">
    <text evidence="1">Belongs to the thioesterase PaaI family.</text>
</comment>
<dbReference type="RefSeq" id="WP_009135942.1">
    <property type="nucleotide sequence ID" value="NZ_JH594596.1"/>
</dbReference>
<evidence type="ECO:0000313" key="4">
    <source>
        <dbReference type="EMBL" id="EHP49276.1"/>
    </source>
</evidence>
<dbReference type="PANTHER" id="PTHR43240">
    <property type="entry name" value="1,4-DIHYDROXY-2-NAPHTHOYL-COA THIOESTERASE 1"/>
    <property type="match status" value="1"/>
</dbReference>
<dbReference type="SUPFAM" id="SSF54637">
    <property type="entry name" value="Thioesterase/thiol ester dehydrase-isomerase"/>
    <property type="match status" value="1"/>
</dbReference>
<dbReference type="InterPro" id="IPR029069">
    <property type="entry name" value="HotDog_dom_sf"/>
</dbReference>
<evidence type="ECO:0000256" key="1">
    <source>
        <dbReference type="ARBA" id="ARBA00008324"/>
    </source>
</evidence>
<protein>
    <recommendedName>
        <fullName evidence="3">Thioesterase domain-containing protein</fullName>
    </recommendedName>
</protein>
<dbReference type="HOGENOM" id="CLU_089876_13_1_10"/>
<dbReference type="PANTHER" id="PTHR43240:SF5">
    <property type="entry name" value="1,4-DIHYDROXY-2-NAPHTHOYL-COA THIOESTERASE 1"/>
    <property type="match status" value="1"/>
</dbReference>